<evidence type="ECO:0008006" key="4">
    <source>
        <dbReference type="Google" id="ProtNLM"/>
    </source>
</evidence>
<dbReference type="InterPro" id="IPR016187">
    <property type="entry name" value="CTDL_fold"/>
</dbReference>
<dbReference type="EMBL" id="CP111021">
    <property type="protein sequence ID" value="WAR17337.1"/>
    <property type="molecule type" value="Genomic_DNA"/>
</dbReference>
<name>A0ABY7F8J4_MYAAR</name>
<evidence type="ECO:0000313" key="2">
    <source>
        <dbReference type="EMBL" id="WAR17337.1"/>
    </source>
</evidence>
<proteinExistence type="predicted"/>
<dbReference type="InterPro" id="IPR016186">
    <property type="entry name" value="C-type_lectin-like/link_sf"/>
</dbReference>
<evidence type="ECO:0000313" key="3">
    <source>
        <dbReference type="Proteomes" id="UP001164746"/>
    </source>
</evidence>
<sequence>MSFPCKDGWIYYKSSCYLLVDTHRACLDARQACAEIGAYLVSINGRDEDDFVFGQMAVLGIMEAFVGALNRVGDQTGRKLGKWLSTNSPSAWLIRGATALNITAQSAAFATSSPSPNWVIRGPSCPDCKAELNEDSACLNWGEAMVERSSASDLGRTSPSGRYLIRRCWTSALARMGTIDSGSRAWDRLVQKDQNSLRLVQKKQNSSRLVQKDQNSLRLVQKKQNSSRLVQKDQNSSRLVQKDQNSLRLVQKKQNSSRLVQKDQNSSRLVQKKQNSSRLVQKNQNSSRLVQKKQNSSRLVQKDQNSSRLVQKDQNSSRLVQTNQNSLSWAKKNQRKTFNTNQSKTTTHQSCWRVYSEVGAAVVVVCEGRAAAVTGRCWVGVSDDPPLVPGDDCTLREAVDWALPGRPIRADNPPPGPPIPPVIHNKVSLTKELHELLLAHPSQDALD</sequence>
<dbReference type="Gene3D" id="3.10.100.10">
    <property type="entry name" value="Mannose-Binding Protein A, subunit A"/>
    <property type="match status" value="1"/>
</dbReference>
<dbReference type="Proteomes" id="UP001164746">
    <property type="component" value="Chromosome 10"/>
</dbReference>
<feature type="region of interest" description="Disordered" evidence="1">
    <location>
        <begin position="220"/>
        <end position="325"/>
    </location>
</feature>
<evidence type="ECO:0000256" key="1">
    <source>
        <dbReference type="SAM" id="MobiDB-lite"/>
    </source>
</evidence>
<protein>
    <recommendedName>
        <fullName evidence="4">C-type lectin domain-containing protein</fullName>
    </recommendedName>
</protein>
<reference evidence="2" key="1">
    <citation type="submission" date="2022-11" db="EMBL/GenBank/DDBJ databases">
        <title>Centuries of genome instability and evolution in soft-shell clam transmissible cancer (bioRxiv).</title>
        <authorList>
            <person name="Hart S.F.M."/>
            <person name="Yonemitsu M.A."/>
            <person name="Giersch R.M."/>
            <person name="Beal B.F."/>
            <person name="Arriagada G."/>
            <person name="Davis B.W."/>
            <person name="Ostrander E.A."/>
            <person name="Goff S.P."/>
            <person name="Metzger M.J."/>
        </authorList>
    </citation>
    <scope>NUCLEOTIDE SEQUENCE</scope>
    <source>
        <strain evidence="2">MELC-2E11</strain>
        <tissue evidence="2">Siphon/mantle</tissue>
    </source>
</reference>
<gene>
    <name evidence="2" type="ORF">MAR_031931</name>
</gene>
<accession>A0ABY7F8J4</accession>
<organism evidence="2 3">
    <name type="scientific">Mya arenaria</name>
    <name type="common">Soft-shell clam</name>
    <dbReference type="NCBI Taxonomy" id="6604"/>
    <lineage>
        <taxon>Eukaryota</taxon>
        <taxon>Metazoa</taxon>
        <taxon>Spiralia</taxon>
        <taxon>Lophotrochozoa</taxon>
        <taxon>Mollusca</taxon>
        <taxon>Bivalvia</taxon>
        <taxon>Autobranchia</taxon>
        <taxon>Heteroconchia</taxon>
        <taxon>Euheterodonta</taxon>
        <taxon>Imparidentia</taxon>
        <taxon>Neoheterodontei</taxon>
        <taxon>Myida</taxon>
        <taxon>Myoidea</taxon>
        <taxon>Myidae</taxon>
        <taxon>Mya</taxon>
    </lineage>
</organism>
<keyword evidence="3" id="KW-1185">Reference proteome</keyword>
<feature type="non-terminal residue" evidence="2">
    <location>
        <position position="1"/>
    </location>
</feature>
<dbReference type="SUPFAM" id="SSF56436">
    <property type="entry name" value="C-type lectin-like"/>
    <property type="match status" value="1"/>
</dbReference>